<accession>A0A0L6V234</accession>
<feature type="region of interest" description="Disordered" evidence="1">
    <location>
        <begin position="43"/>
        <end position="72"/>
    </location>
</feature>
<reference evidence="3 4" key="1">
    <citation type="submission" date="2015-08" db="EMBL/GenBank/DDBJ databases">
        <title>Next Generation Sequencing and Analysis of the Genome of Puccinia sorghi L Schw, the Causal Agent of Maize Common Rust.</title>
        <authorList>
            <person name="Rochi L."/>
            <person name="Burguener G."/>
            <person name="Darino M."/>
            <person name="Turjanski A."/>
            <person name="Kreff E."/>
            <person name="Dieguez M.J."/>
            <person name="Sacco F."/>
        </authorList>
    </citation>
    <scope>NUCLEOTIDE SEQUENCE [LARGE SCALE GENOMIC DNA]</scope>
    <source>
        <strain evidence="3 4">RO10H11247</strain>
    </source>
</reference>
<sequence>MLPQLPAEEEREPSRSTDCLPPHSTFSELPAISITYNYNRPPYVRPLQPGVAQQSSSQVAKPSPPPAKHTSVKTRLVDANLFAEDVDENYVFENEDISLEPSIDCLDIRELSVDRSGQDAIWDSGASDNVTGDRYTLHNFKTLARPIAVRVATDGPPNCITGTGTLKFCGMNSSIIAVKPVYFCENARSTLLSIAAFKKSNAHFEIRNNFDVIDLMTKTGKLLLRSNFDVSTNSYTDSGTPPK</sequence>
<evidence type="ECO:0000313" key="3">
    <source>
        <dbReference type="EMBL" id="KNZ54809.1"/>
    </source>
</evidence>
<dbReference type="Proteomes" id="UP000037035">
    <property type="component" value="Unassembled WGS sequence"/>
</dbReference>
<comment type="caution">
    <text evidence="3">The sequence shown here is derived from an EMBL/GenBank/DDBJ whole genome shotgun (WGS) entry which is preliminary data.</text>
</comment>
<dbReference type="AlphaFoldDB" id="A0A0L6V234"/>
<evidence type="ECO:0000259" key="2">
    <source>
        <dbReference type="Pfam" id="PF22936"/>
    </source>
</evidence>
<dbReference type="Pfam" id="PF22936">
    <property type="entry name" value="Pol_BBD"/>
    <property type="match status" value="1"/>
</dbReference>
<feature type="region of interest" description="Disordered" evidence="1">
    <location>
        <begin position="1"/>
        <end position="25"/>
    </location>
</feature>
<protein>
    <recommendedName>
        <fullName evidence="2">Retrovirus-related Pol polyprotein from transposon TNT 1-94-like beta-barrel domain-containing protein</fullName>
    </recommendedName>
</protein>
<keyword evidence="4" id="KW-1185">Reference proteome</keyword>
<dbReference type="OrthoDB" id="10513339at2759"/>
<feature type="compositionally biased region" description="Polar residues" evidence="1">
    <location>
        <begin position="51"/>
        <end position="60"/>
    </location>
</feature>
<organism evidence="3 4">
    <name type="scientific">Puccinia sorghi</name>
    <dbReference type="NCBI Taxonomy" id="27349"/>
    <lineage>
        <taxon>Eukaryota</taxon>
        <taxon>Fungi</taxon>
        <taxon>Dikarya</taxon>
        <taxon>Basidiomycota</taxon>
        <taxon>Pucciniomycotina</taxon>
        <taxon>Pucciniomycetes</taxon>
        <taxon>Pucciniales</taxon>
        <taxon>Pucciniaceae</taxon>
        <taxon>Puccinia</taxon>
    </lineage>
</organism>
<evidence type="ECO:0000313" key="4">
    <source>
        <dbReference type="Proteomes" id="UP000037035"/>
    </source>
</evidence>
<dbReference type="VEuPathDB" id="FungiDB:VP01_2848g2"/>
<dbReference type="InterPro" id="IPR054722">
    <property type="entry name" value="PolX-like_BBD"/>
</dbReference>
<name>A0A0L6V234_9BASI</name>
<gene>
    <name evidence="3" type="ORF">VP01_2848g2</name>
</gene>
<feature type="domain" description="Retrovirus-related Pol polyprotein from transposon TNT 1-94-like beta-barrel" evidence="2">
    <location>
        <begin position="121"/>
        <end position="200"/>
    </location>
</feature>
<evidence type="ECO:0000256" key="1">
    <source>
        <dbReference type="SAM" id="MobiDB-lite"/>
    </source>
</evidence>
<proteinExistence type="predicted"/>
<dbReference type="EMBL" id="LAVV01007777">
    <property type="protein sequence ID" value="KNZ54809.1"/>
    <property type="molecule type" value="Genomic_DNA"/>
</dbReference>